<dbReference type="EMBL" id="ML993582">
    <property type="protein sequence ID" value="KAF2171803.1"/>
    <property type="molecule type" value="Genomic_DNA"/>
</dbReference>
<proteinExistence type="predicted"/>
<protein>
    <submittedName>
        <fullName evidence="2">Uncharacterized protein</fullName>
    </submittedName>
</protein>
<accession>A0A6A6CYI9</accession>
<dbReference type="GeneID" id="54564809"/>
<keyword evidence="3" id="KW-1185">Reference proteome</keyword>
<gene>
    <name evidence="2" type="ORF">M409DRAFT_50443</name>
</gene>
<feature type="region of interest" description="Disordered" evidence="1">
    <location>
        <begin position="130"/>
        <end position="180"/>
    </location>
</feature>
<evidence type="ECO:0000256" key="1">
    <source>
        <dbReference type="SAM" id="MobiDB-lite"/>
    </source>
</evidence>
<dbReference type="OrthoDB" id="5296964at2759"/>
<evidence type="ECO:0000313" key="3">
    <source>
        <dbReference type="Proteomes" id="UP000799537"/>
    </source>
</evidence>
<evidence type="ECO:0000313" key="2">
    <source>
        <dbReference type="EMBL" id="KAF2171803.1"/>
    </source>
</evidence>
<dbReference type="Proteomes" id="UP000799537">
    <property type="component" value="Unassembled WGS sequence"/>
</dbReference>
<dbReference type="AlphaFoldDB" id="A0A6A6CYI9"/>
<name>A0A6A6CYI9_ZASCE</name>
<dbReference type="RefSeq" id="XP_033672692.1">
    <property type="nucleotide sequence ID" value="XM_033811537.1"/>
</dbReference>
<sequence length="180" mass="19200">MTLDLHVGFCVRRRPNDTRHWIIILVKPGDPKCTWYHVKGGPQGDPPANAYEVFIEDGKRLNSQGIEHLSEKIATISDADRAKVKAAVQSVERQRCQLFTVAVLAKLEKKGLVPIGTSASFAARVEPVRSAAATTGSGSKSGSSSRIASSSKSTIGTSSVSKTVSSGSTATSSSSRSRRW</sequence>
<organism evidence="2 3">
    <name type="scientific">Zasmidium cellare ATCC 36951</name>
    <dbReference type="NCBI Taxonomy" id="1080233"/>
    <lineage>
        <taxon>Eukaryota</taxon>
        <taxon>Fungi</taxon>
        <taxon>Dikarya</taxon>
        <taxon>Ascomycota</taxon>
        <taxon>Pezizomycotina</taxon>
        <taxon>Dothideomycetes</taxon>
        <taxon>Dothideomycetidae</taxon>
        <taxon>Mycosphaerellales</taxon>
        <taxon>Mycosphaerellaceae</taxon>
        <taxon>Zasmidium</taxon>
    </lineage>
</organism>
<reference evidence="2" key="1">
    <citation type="journal article" date="2020" name="Stud. Mycol.">
        <title>101 Dothideomycetes genomes: a test case for predicting lifestyles and emergence of pathogens.</title>
        <authorList>
            <person name="Haridas S."/>
            <person name="Albert R."/>
            <person name="Binder M."/>
            <person name="Bloem J."/>
            <person name="Labutti K."/>
            <person name="Salamov A."/>
            <person name="Andreopoulos B."/>
            <person name="Baker S."/>
            <person name="Barry K."/>
            <person name="Bills G."/>
            <person name="Bluhm B."/>
            <person name="Cannon C."/>
            <person name="Castanera R."/>
            <person name="Culley D."/>
            <person name="Daum C."/>
            <person name="Ezra D."/>
            <person name="Gonzalez J."/>
            <person name="Henrissat B."/>
            <person name="Kuo A."/>
            <person name="Liang C."/>
            <person name="Lipzen A."/>
            <person name="Lutzoni F."/>
            <person name="Magnuson J."/>
            <person name="Mondo S."/>
            <person name="Nolan M."/>
            <person name="Ohm R."/>
            <person name="Pangilinan J."/>
            <person name="Park H.-J."/>
            <person name="Ramirez L."/>
            <person name="Alfaro M."/>
            <person name="Sun H."/>
            <person name="Tritt A."/>
            <person name="Yoshinaga Y."/>
            <person name="Zwiers L.-H."/>
            <person name="Turgeon B."/>
            <person name="Goodwin S."/>
            <person name="Spatafora J."/>
            <person name="Crous P."/>
            <person name="Grigoriev I."/>
        </authorList>
    </citation>
    <scope>NUCLEOTIDE SEQUENCE</scope>
    <source>
        <strain evidence="2">ATCC 36951</strain>
    </source>
</reference>